<dbReference type="EMBL" id="BAOU01000040">
    <property type="protein sequence ID" value="GAD05751.1"/>
    <property type="molecule type" value="Genomic_DNA"/>
</dbReference>
<reference evidence="1 2" key="2">
    <citation type="journal article" date="2013" name="Genome Announc.">
        <title>Draft Genome Sequences of Porphyromonas crevioricanis JCM 15906T and Porphyromonas cansulci JCM 13913T Isolated from a Canine Oral Cavity.</title>
        <authorList>
            <person name="Sakamoto M."/>
            <person name="Tanaka N."/>
            <person name="Shiwa Y."/>
            <person name="Yoshikawa H."/>
            <person name="Ohkuma M."/>
        </authorList>
    </citation>
    <scope>NUCLEOTIDE SEQUENCE [LARGE SCALE GENOMIC DNA]</scope>
    <source>
        <strain evidence="1 2">JCM 15906</strain>
    </source>
</reference>
<comment type="caution">
    <text evidence="1">The sequence shown here is derived from an EMBL/GenBank/DDBJ whole genome shotgun (WGS) entry which is preliminary data.</text>
</comment>
<proteinExistence type="predicted"/>
<evidence type="ECO:0000313" key="2">
    <source>
        <dbReference type="Proteomes" id="UP000018031"/>
    </source>
</evidence>
<dbReference type="Proteomes" id="UP000018031">
    <property type="component" value="Unassembled WGS sequence"/>
</dbReference>
<gene>
    <name evidence="1" type="ORF">PORCRE_1459</name>
</gene>
<organism evidence="1 2">
    <name type="scientific">Porphyromonas crevioricanis JCM 15906</name>
    <dbReference type="NCBI Taxonomy" id="1305617"/>
    <lineage>
        <taxon>Bacteria</taxon>
        <taxon>Pseudomonadati</taxon>
        <taxon>Bacteroidota</taxon>
        <taxon>Bacteroidia</taxon>
        <taxon>Bacteroidales</taxon>
        <taxon>Porphyromonadaceae</taxon>
        <taxon>Porphyromonas</taxon>
    </lineage>
</organism>
<dbReference type="InterPro" id="IPR018534">
    <property type="entry name" value="Tet_reg_excision_RteC"/>
</dbReference>
<name>T1CI57_9PORP</name>
<dbReference type="AlphaFoldDB" id="T1CI57"/>
<evidence type="ECO:0000313" key="1">
    <source>
        <dbReference type="EMBL" id="GAD05751.1"/>
    </source>
</evidence>
<dbReference type="Pfam" id="PF09357">
    <property type="entry name" value="RteC"/>
    <property type="match status" value="1"/>
</dbReference>
<protein>
    <submittedName>
        <fullName evidence="1">Tetracycline resistance element mobilization regulatory protein rteC</fullName>
    </submittedName>
</protein>
<accession>T1CI57</accession>
<sequence length="199" mass="23028">MKRLTQTDPFKIVSSESSSASEVREATDELIEIILELSDSATDDTTLFRIMNYTRFILQTLQKNHSVSSSIQLCFSELEQVLSIELEILEKGLKKTNFSDANLQKTSSIHWTGKVVDLVELLYALDTCNCINNGEISVEELSDRLSEVFGFEIKNCYNVYMNMKHRKDESRTYFLDELKEKLNRRMVESDIRGGKYKKR</sequence>
<reference evidence="2" key="1">
    <citation type="journal article" date="2013" name="Genome">
        <title>Draft Genome Sequences of Porphyromonas crevioricanis JCM 15906T and Porphyromonas cansulci JCM 13913T Isolated from a Canine Oral Cavity.</title>
        <authorList>
            <person name="Sakamoto M."/>
            <person name="Tanaka N."/>
            <person name="Shiwa Y."/>
            <person name="Yoshikawa H."/>
            <person name="Ohkuma M."/>
        </authorList>
    </citation>
    <scope>NUCLEOTIDE SEQUENCE [LARGE SCALE GENOMIC DNA]</scope>
    <source>
        <strain evidence="2">JCM 15906</strain>
    </source>
</reference>